<dbReference type="GO" id="GO:0005272">
    <property type="term" value="F:sodium channel activity"/>
    <property type="evidence" value="ECO:0007669"/>
    <property type="project" value="UniProtKB-KW"/>
</dbReference>
<evidence type="ECO:0000256" key="4">
    <source>
        <dbReference type="ARBA" id="ARBA00022461"/>
    </source>
</evidence>
<organism evidence="16 17">
    <name type="scientific">Pristionchus fissidentatus</name>
    <dbReference type="NCBI Taxonomy" id="1538716"/>
    <lineage>
        <taxon>Eukaryota</taxon>
        <taxon>Metazoa</taxon>
        <taxon>Ecdysozoa</taxon>
        <taxon>Nematoda</taxon>
        <taxon>Chromadorea</taxon>
        <taxon>Rhabditida</taxon>
        <taxon>Rhabditina</taxon>
        <taxon>Diplogasteromorpha</taxon>
        <taxon>Diplogasteroidea</taxon>
        <taxon>Neodiplogasteridae</taxon>
        <taxon>Pristionchus</taxon>
    </lineage>
</organism>
<evidence type="ECO:0000313" key="17">
    <source>
        <dbReference type="Proteomes" id="UP001432322"/>
    </source>
</evidence>
<comment type="caution">
    <text evidence="16">The sequence shown here is derived from an EMBL/GenBank/DDBJ whole genome shotgun (WGS) entry which is preliminary data.</text>
</comment>
<accession>A0AAV5UUX8</accession>
<evidence type="ECO:0000256" key="9">
    <source>
        <dbReference type="ARBA" id="ARBA00023136"/>
    </source>
</evidence>
<evidence type="ECO:0000256" key="12">
    <source>
        <dbReference type="ARBA" id="ARBA00023303"/>
    </source>
</evidence>
<evidence type="ECO:0000256" key="14">
    <source>
        <dbReference type="SAM" id="MobiDB-lite"/>
    </source>
</evidence>
<protein>
    <submittedName>
        <fullName evidence="16">Uncharacterized protein</fullName>
    </submittedName>
</protein>
<gene>
    <name evidence="16" type="ORF">PFISCL1PPCAC_2236</name>
</gene>
<evidence type="ECO:0000256" key="3">
    <source>
        <dbReference type="ARBA" id="ARBA00022448"/>
    </source>
</evidence>
<evidence type="ECO:0000256" key="2">
    <source>
        <dbReference type="ARBA" id="ARBA00007193"/>
    </source>
</evidence>
<evidence type="ECO:0000313" key="16">
    <source>
        <dbReference type="EMBL" id="GMT10939.1"/>
    </source>
</evidence>
<reference evidence="16" key="1">
    <citation type="submission" date="2023-10" db="EMBL/GenBank/DDBJ databases">
        <title>Genome assembly of Pristionchus species.</title>
        <authorList>
            <person name="Yoshida K."/>
            <person name="Sommer R.J."/>
        </authorList>
    </citation>
    <scope>NUCLEOTIDE SEQUENCE</scope>
    <source>
        <strain evidence="16">RS5133</strain>
    </source>
</reference>
<keyword evidence="11 13" id="KW-0739">Sodium transport</keyword>
<comment type="similarity">
    <text evidence="2 13">Belongs to the amiloride-sensitive sodium channel (TC 1.A.6) family.</text>
</comment>
<dbReference type="EMBL" id="BTSY01000001">
    <property type="protein sequence ID" value="GMT10939.1"/>
    <property type="molecule type" value="Genomic_DNA"/>
</dbReference>
<dbReference type="Proteomes" id="UP001432322">
    <property type="component" value="Unassembled WGS sequence"/>
</dbReference>
<evidence type="ECO:0000256" key="11">
    <source>
        <dbReference type="ARBA" id="ARBA00023201"/>
    </source>
</evidence>
<keyword evidence="5 13" id="KW-0812">Transmembrane</keyword>
<evidence type="ECO:0000256" key="13">
    <source>
        <dbReference type="RuleBase" id="RU000679"/>
    </source>
</evidence>
<dbReference type="AlphaFoldDB" id="A0AAV5UUX8"/>
<evidence type="ECO:0000256" key="15">
    <source>
        <dbReference type="SAM" id="Phobius"/>
    </source>
</evidence>
<feature type="compositionally biased region" description="Polar residues" evidence="14">
    <location>
        <begin position="117"/>
        <end position="127"/>
    </location>
</feature>
<dbReference type="Pfam" id="PF00858">
    <property type="entry name" value="ASC"/>
    <property type="match status" value="1"/>
</dbReference>
<evidence type="ECO:0000256" key="8">
    <source>
        <dbReference type="ARBA" id="ARBA00023065"/>
    </source>
</evidence>
<name>A0AAV5UUX8_9BILA</name>
<keyword evidence="6 15" id="KW-1133">Transmembrane helix</keyword>
<dbReference type="Gene3D" id="1.10.287.770">
    <property type="entry name" value="YojJ-like"/>
    <property type="match status" value="1"/>
</dbReference>
<keyword evidence="7" id="KW-0915">Sodium</keyword>
<sequence length="175" mass="20014">MKMIVHFRRDFIVVSIYHRDLSSIIYEQVGVPSIGSLLSTIGGSAGLCLGMSILTFLVFFFIVKSLYYWVCCCDESKDEKGWEERQDKYLDEQFRASLRRKRKASENEPRVELQEIGNNGINGSLRPTGNRRIPPTAENVRDTSHVSHERQSRIIHPSPLLPSAKTDQSTLKGWK</sequence>
<keyword evidence="9 15" id="KW-0472">Membrane</keyword>
<proteinExistence type="inferred from homology"/>
<keyword evidence="4 13" id="KW-0894">Sodium channel</keyword>
<feature type="non-terminal residue" evidence="16">
    <location>
        <position position="175"/>
    </location>
</feature>
<evidence type="ECO:0000256" key="5">
    <source>
        <dbReference type="ARBA" id="ARBA00022692"/>
    </source>
</evidence>
<evidence type="ECO:0000256" key="10">
    <source>
        <dbReference type="ARBA" id="ARBA00023180"/>
    </source>
</evidence>
<evidence type="ECO:0000256" key="7">
    <source>
        <dbReference type="ARBA" id="ARBA00023053"/>
    </source>
</evidence>
<dbReference type="InterPro" id="IPR001873">
    <property type="entry name" value="ENaC"/>
</dbReference>
<keyword evidence="12 13" id="KW-0407">Ion channel</keyword>
<dbReference type="GO" id="GO:0016020">
    <property type="term" value="C:membrane"/>
    <property type="evidence" value="ECO:0007669"/>
    <property type="project" value="UniProtKB-SubCell"/>
</dbReference>
<keyword evidence="10" id="KW-0325">Glycoprotein</keyword>
<keyword evidence="3 13" id="KW-0813">Transport</keyword>
<evidence type="ECO:0000256" key="6">
    <source>
        <dbReference type="ARBA" id="ARBA00022989"/>
    </source>
</evidence>
<evidence type="ECO:0000256" key="1">
    <source>
        <dbReference type="ARBA" id="ARBA00004141"/>
    </source>
</evidence>
<feature type="region of interest" description="Disordered" evidence="14">
    <location>
        <begin position="117"/>
        <end position="175"/>
    </location>
</feature>
<feature type="transmembrane region" description="Helical" evidence="15">
    <location>
        <begin position="47"/>
        <end position="70"/>
    </location>
</feature>
<comment type="subcellular location">
    <subcellularLocation>
        <location evidence="1">Membrane</location>
        <topology evidence="1">Multi-pass membrane protein</topology>
    </subcellularLocation>
</comment>
<keyword evidence="17" id="KW-1185">Reference proteome</keyword>
<feature type="compositionally biased region" description="Polar residues" evidence="14">
    <location>
        <begin position="165"/>
        <end position="175"/>
    </location>
</feature>
<keyword evidence="8 13" id="KW-0406">Ion transport</keyword>
<feature type="compositionally biased region" description="Basic and acidic residues" evidence="14">
    <location>
        <begin position="139"/>
        <end position="152"/>
    </location>
</feature>